<dbReference type="InterPro" id="IPR050179">
    <property type="entry name" value="Trans_hexapeptide_repeat"/>
</dbReference>
<evidence type="ECO:0000313" key="1">
    <source>
        <dbReference type="EMBL" id="NEG55144.1"/>
    </source>
</evidence>
<dbReference type="EMBL" id="WHZV01000003">
    <property type="protein sequence ID" value="NEG55144.1"/>
    <property type="molecule type" value="Genomic_DNA"/>
</dbReference>
<dbReference type="Gene3D" id="2.160.10.10">
    <property type="entry name" value="Hexapeptide repeat proteins"/>
    <property type="match status" value="1"/>
</dbReference>
<dbReference type="GO" id="GO:0016746">
    <property type="term" value="F:acyltransferase activity"/>
    <property type="evidence" value="ECO:0007669"/>
    <property type="project" value="UniProtKB-KW"/>
</dbReference>
<protein>
    <submittedName>
        <fullName evidence="1">Acyltransferase</fullName>
    </submittedName>
</protein>
<reference evidence="1 2" key="1">
    <citation type="submission" date="2019-10" db="EMBL/GenBank/DDBJ databases">
        <title>Bifidobacterium from non-human primates.</title>
        <authorList>
            <person name="Modesto M."/>
        </authorList>
    </citation>
    <scope>NUCLEOTIDE SEQUENCE [LARGE SCALE GENOMIC DNA]</scope>
    <source>
        <strain evidence="1 2">SMA15</strain>
    </source>
</reference>
<dbReference type="InterPro" id="IPR001451">
    <property type="entry name" value="Hexapep"/>
</dbReference>
<dbReference type="Proteomes" id="UP000483293">
    <property type="component" value="Unassembled WGS sequence"/>
</dbReference>
<comment type="caution">
    <text evidence="1">The sequence shown here is derived from an EMBL/GenBank/DDBJ whole genome shotgun (WGS) entry which is preliminary data.</text>
</comment>
<proteinExistence type="predicted"/>
<accession>A0A6L9SRM9</accession>
<name>A0A6L9SRM9_9BIFI</name>
<dbReference type="RefSeq" id="WP_163196849.1">
    <property type="nucleotide sequence ID" value="NZ_WHZV01000003.1"/>
</dbReference>
<gene>
    <name evidence="1" type="ORF">GFD21_05030</name>
</gene>
<dbReference type="CDD" id="cd04647">
    <property type="entry name" value="LbH_MAT_like"/>
    <property type="match status" value="1"/>
</dbReference>
<dbReference type="PANTHER" id="PTHR43300:SF7">
    <property type="entry name" value="UDP-N-ACETYLBACILLOSAMINE N-ACETYLTRANSFERASE"/>
    <property type="match status" value="1"/>
</dbReference>
<dbReference type="AlphaFoldDB" id="A0A6L9SRM9"/>
<keyword evidence="2" id="KW-1185">Reference proteome</keyword>
<keyword evidence="1" id="KW-0808">Transferase</keyword>
<dbReference type="SUPFAM" id="SSF51161">
    <property type="entry name" value="Trimeric LpxA-like enzymes"/>
    <property type="match status" value="1"/>
</dbReference>
<dbReference type="PANTHER" id="PTHR43300">
    <property type="entry name" value="ACETYLTRANSFERASE"/>
    <property type="match status" value="1"/>
</dbReference>
<dbReference type="Pfam" id="PF00132">
    <property type="entry name" value="Hexapep"/>
    <property type="match status" value="1"/>
</dbReference>
<sequence>MIDLLMSMLRSSKQNERYYKKLGLKIGRYCEILNGWNFGSEPYLIALGDYVRVAAGVRFITHDGGVWVLRHRYPSLKDVDLLKPIRVGNNVHIGMNAIIMPGVTIGDNCIIGCSAVVTHDVPDDSVAVGIPARVIENIDEYREKNERLFLHTKGMSGEEKRKTVERAMATGH</sequence>
<keyword evidence="1" id="KW-0012">Acyltransferase</keyword>
<evidence type="ECO:0000313" key="2">
    <source>
        <dbReference type="Proteomes" id="UP000483293"/>
    </source>
</evidence>
<organism evidence="1 2">
    <name type="scientific">Bifidobacterium platyrrhinorum</name>
    <dbReference type="NCBI Taxonomy" id="2661628"/>
    <lineage>
        <taxon>Bacteria</taxon>
        <taxon>Bacillati</taxon>
        <taxon>Actinomycetota</taxon>
        <taxon>Actinomycetes</taxon>
        <taxon>Bifidobacteriales</taxon>
        <taxon>Bifidobacteriaceae</taxon>
        <taxon>Bifidobacterium</taxon>
    </lineage>
</organism>
<dbReference type="InterPro" id="IPR011004">
    <property type="entry name" value="Trimer_LpxA-like_sf"/>
</dbReference>